<evidence type="ECO:0000256" key="1">
    <source>
        <dbReference type="SAM" id="MobiDB-lite"/>
    </source>
</evidence>
<proteinExistence type="predicted"/>
<name>A0A9W7CWV7_9STRA</name>
<evidence type="ECO:0000313" key="3">
    <source>
        <dbReference type="Proteomes" id="UP001165121"/>
    </source>
</evidence>
<dbReference type="GO" id="GO:0004029">
    <property type="term" value="F:aldehyde dehydrogenase (NAD+) activity"/>
    <property type="evidence" value="ECO:0007669"/>
    <property type="project" value="TreeGrafter"/>
</dbReference>
<gene>
    <name evidence="2" type="ORF">Pfra01_001486700</name>
</gene>
<dbReference type="OrthoDB" id="2735536at2759"/>
<feature type="compositionally biased region" description="Basic residues" evidence="1">
    <location>
        <begin position="26"/>
        <end position="36"/>
    </location>
</feature>
<sequence length="247" mass="26406">MLFGAQYDEDAATDQSGSPTTPPQSARKKQSARRAAKSGGGRRERARPSMAGAAAAVIAAGPGSPTRSFDSTNSSSSSVSYLLTTQRSGSASNFNYAGYDNGNGGGVAALPKTRRRGSKKKAERAKKHKRPVDRQCMYPGVWKQLRFRKKIVQLATNLSEKPICVTGVDGFLASWIVCELLSRGYHVRGTVQNGKDDISGLLQLPNANKNFSVVETSLLTPEACDMAVQGAWVDGSRLLCERCTGSD</sequence>
<dbReference type="Gene3D" id="3.40.50.720">
    <property type="entry name" value="NAD(P)-binding Rossmann-like Domain"/>
    <property type="match status" value="1"/>
</dbReference>
<dbReference type="PANTHER" id="PTHR48079:SF6">
    <property type="entry name" value="NAD(P)-BINDING DOMAIN-CONTAINING PROTEIN-RELATED"/>
    <property type="match status" value="1"/>
</dbReference>
<dbReference type="PANTHER" id="PTHR48079">
    <property type="entry name" value="PROTEIN YEEZ"/>
    <property type="match status" value="1"/>
</dbReference>
<feature type="compositionally biased region" description="Basic residues" evidence="1">
    <location>
        <begin position="112"/>
        <end position="130"/>
    </location>
</feature>
<dbReference type="InterPro" id="IPR036291">
    <property type="entry name" value="NAD(P)-bd_dom_sf"/>
</dbReference>
<dbReference type="EMBL" id="BSXT01001580">
    <property type="protein sequence ID" value="GMF43683.1"/>
    <property type="molecule type" value="Genomic_DNA"/>
</dbReference>
<dbReference type="InterPro" id="IPR051783">
    <property type="entry name" value="NAD(P)-dependent_oxidoreduct"/>
</dbReference>
<dbReference type="GO" id="GO:0005737">
    <property type="term" value="C:cytoplasm"/>
    <property type="evidence" value="ECO:0007669"/>
    <property type="project" value="TreeGrafter"/>
</dbReference>
<accession>A0A9W7CWV7</accession>
<organism evidence="2 3">
    <name type="scientific">Phytophthora fragariaefolia</name>
    <dbReference type="NCBI Taxonomy" id="1490495"/>
    <lineage>
        <taxon>Eukaryota</taxon>
        <taxon>Sar</taxon>
        <taxon>Stramenopiles</taxon>
        <taxon>Oomycota</taxon>
        <taxon>Peronosporomycetes</taxon>
        <taxon>Peronosporales</taxon>
        <taxon>Peronosporaceae</taxon>
        <taxon>Phytophthora</taxon>
    </lineage>
</organism>
<evidence type="ECO:0000313" key="2">
    <source>
        <dbReference type="EMBL" id="GMF43683.1"/>
    </source>
</evidence>
<dbReference type="SUPFAM" id="SSF51735">
    <property type="entry name" value="NAD(P)-binding Rossmann-fold domains"/>
    <property type="match status" value="1"/>
</dbReference>
<feature type="region of interest" description="Disordered" evidence="1">
    <location>
        <begin position="105"/>
        <end position="130"/>
    </location>
</feature>
<keyword evidence="3" id="KW-1185">Reference proteome</keyword>
<feature type="compositionally biased region" description="Low complexity" evidence="1">
    <location>
        <begin position="51"/>
        <end position="76"/>
    </location>
</feature>
<dbReference type="AlphaFoldDB" id="A0A9W7CWV7"/>
<feature type="region of interest" description="Disordered" evidence="1">
    <location>
        <begin position="1"/>
        <end position="76"/>
    </location>
</feature>
<reference evidence="2" key="1">
    <citation type="submission" date="2023-04" db="EMBL/GenBank/DDBJ databases">
        <title>Phytophthora fragariaefolia NBRC 109709.</title>
        <authorList>
            <person name="Ichikawa N."/>
            <person name="Sato H."/>
            <person name="Tonouchi N."/>
        </authorList>
    </citation>
    <scope>NUCLEOTIDE SEQUENCE</scope>
    <source>
        <strain evidence="2">NBRC 109709</strain>
    </source>
</reference>
<dbReference type="Proteomes" id="UP001165121">
    <property type="component" value="Unassembled WGS sequence"/>
</dbReference>
<protein>
    <submittedName>
        <fullName evidence="2">Unnamed protein product</fullName>
    </submittedName>
</protein>
<comment type="caution">
    <text evidence="2">The sequence shown here is derived from an EMBL/GenBank/DDBJ whole genome shotgun (WGS) entry which is preliminary data.</text>
</comment>